<dbReference type="EMBL" id="BMTD01000046">
    <property type="protein sequence ID" value="GGV30872.1"/>
    <property type="molecule type" value="Genomic_DNA"/>
</dbReference>
<evidence type="ECO:0000313" key="2">
    <source>
        <dbReference type="Proteomes" id="UP000618795"/>
    </source>
</evidence>
<sequence>MIGTELERLLYTRPVPETTEQQLSALLRWAKGSKQAVARELGVSLRTMQRWTARRAAARAKPSARHAALIDTRLRARWQPLVRARRRAAAERQGLVVHTRARFGFAAGAGGSDDPRHRLLTALVPGEVARELFSAWEAGAPDRQYLMILGRALGHVYFRAAGRRADALQVRLREVDFIEFGLA</sequence>
<dbReference type="Proteomes" id="UP000618795">
    <property type="component" value="Unassembled WGS sequence"/>
</dbReference>
<dbReference type="InterPro" id="IPR058118">
    <property type="entry name" value="Tpg"/>
</dbReference>
<evidence type="ECO:0000313" key="1">
    <source>
        <dbReference type="EMBL" id="GGV30872.1"/>
    </source>
</evidence>
<dbReference type="AlphaFoldDB" id="A0A918ILW3"/>
<reference evidence="1" key="2">
    <citation type="submission" date="2020-09" db="EMBL/GenBank/DDBJ databases">
        <authorList>
            <person name="Sun Q."/>
            <person name="Ohkuma M."/>
        </authorList>
    </citation>
    <scope>NUCLEOTIDE SEQUENCE</scope>
    <source>
        <strain evidence="1">JCM 4369</strain>
    </source>
</reference>
<dbReference type="NCBIfam" id="NF047541">
    <property type="entry name" value="telomere_Tpg"/>
    <property type="match status" value="1"/>
</dbReference>
<accession>A0A918ILW3</accession>
<gene>
    <name evidence="1" type="ORF">GCM10010260_84050</name>
</gene>
<name>A0A918ILW3_9ACTN</name>
<proteinExistence type="predicted"/>
<keyword evidence="2" id="KW-1185">Reference proteome</keyword>
<organism evidence="1 2">
    <name type="scientific">Streptomyces filipinensis</name>
    <dbReference type="NCBI Taxonomy" id="66887"/>
    <lineage>
        <taxon>Bacteria</taxon>
        <taxon>Bacillati</taxon>
        <taxon>Actinomycetota</taxon>
        <taxon>Actinomycetes</taxon>
        <taxon>Kitasatosporales</taxon>
        <taxon>Streptomycetaceae</taxon>
        <taxon>Streptomyces</taxon>
    </lineage>
</organism>
<protein>
    <submittedName>
        <fullName evidence="1">Uncharacterized protein</fullName>
    </submittedName>
</protein>
<comment type="caution">
    <text evidence="1">The sequence shown here is derived from an EMBL/GenBank/DDBJ whole genome shotgun (WGS) entry which is preliminary data.</text>
</comment>
<reference evidence="1" key="1">
    <citation type="journal article" date="2014" name="Int. J. Syst. Evol. Microbiol.">
        <title>Complete genome sequence of Corynebacterium casei LMG S-19264T (=DSM 44701T), isolated from a smear-ripened cheese.</title>
        <authorList>
            <consortium name="US DOE Joint Genome Institute (JGI-PGF)"/>
            <person name="Walter F."/>
            <person name="Albersmeier A."/>
            <person name="Kalinowski J."/>
            <person name="Ruckert C."/>
        </authorList>
    </citation>
    <scope>NUCLEOTIDE SEQUENCE</scope>
    <source>
        <strain evidence="1">JCM 4369</strain>
    </source>
</reference>